<keyword evidence="4" id="KW-1185">Reference proteome</keyword>
<reference evidence="3 4" key="1">
    <citation type="submission" date="2016-10" db="EMBL/GenBank/DDBJ databases">
        <authorList>
            <person name="de Groot N.N."/>
        </authorList>
    </citation>
    <scope>NUCLEOTIDE SEQUENCE [LARGE SCALE GENOMIC DNA]</scope>
    <source>
        <strain evidence="3 4">CPCC 100156</strain>
    </source>
</reference>
<accession>A0A1G6S510</accession>
<dbReference type="RefSeq" id="WP_090663218.1">
    <property type="nucleotide sequence ID" value="NZ_FMZX01000004.1"/>
</dbReference>
<evidence type="ECO:0000259" key="1">
    <source>
        <dbReference type="Pfam" id="PF01968"/>
    </source>
</evidence>
<protein>
    <submittedName>
        <fullName evidence="3">N-methylhydantoinase A</fullName>
    </submittedName>
</protein>
<dbReference type="PANTHER" id="PTHR11365:SF23">
    <property type="entry name" value="HYPOTHETICAL 5-OXOPROLINASE (EUROFUNG)-RELATED"/>
    <property type="match status" value="1"/>
</dbReference>
<dbReference type="Pfam" id="PF01968">
    <property type="entry name" value="Hydantoinase_A"/>
    <property type="match status" value="1"/>
</dbReference>
<dbReference type="GO" id="GO:0005829">
    <property type="term" value="C:cytosol"/>
    <property type="evidence" value="ECO:0007669"/>
    <property type="project" value="TreeGrafter"/>
</dbReference>
<dbReference type="AlphaFoldDB" id="A0A1G6S510"/>
<dbReference type="InterPro" id="IPR045079">
    <property type="entry name" value="Oxoprolinase-like"/>
</dbReference>
<dbReference type="Pfam" id="PF05378">
    <property type="entry name" value="Hydant_A_N"/>
    <property type="match status" value="1"/>
</dbReference>
<dbReference type="PANTHER" id="PTHR11365">
    <property type="entry name" value="5-OXOPROLINASE RELATED"/>
    <property type="match status" value="1"/>
</dbReference>
<dbReference type="EMBL" id="FMZX01000004">
    <property type="protein sequence ID" value="SDD11255.1"/>
    <property type="molecule type" value="Genomic_DNA"/>
</dbReference>
<proteinExistence type="predicted"/>
<dbReference type="GO" id="GO:0017168">
    <property type="term" value="F:5-oxoprolinase (ATP-hydrolyzing) activity"/>
    <property type="evidence" value="ECO:0007669"/>
    <property type="project" value="TreeGrafter"/>
</dbReference>
<evidence type="ECO:0000259" key="2">
    <source>
        <dbReference type="Pfam" id="PF05378"/>
    </source>
</evidence>
<dbReference type="Proteomes" id="UP000198925">
    <property type="component" value="Unassembled WGS sequence"/>
</dbReference>
<dbReference type="InterPro" id="IPR002821">
    <property type="entry name" value="Hydantoinase_A"/>
</dbReference>
<organism evidence="3 4">
    <name type="scientific">Belnapia rosea</name>
    <dbReference type="NCBI Taxonomy" id="938405"/>
    <lineage>
        <taxon>Bacteria</taxon>
        <taxon>Pseudomonadati</taxon>
        <taxon>Pseudomonadota</taxon>
        <taxon>Alphaproteobacteria</taxon>
        <taxon>Acetobacterales</taxon>
        <taxon>Roseomonadaceae</taxon>
        <taxon>Belnapia</taxon>
    </lineage>
</organism>
<evidence type="ECO:0000313" key="4">
    <source>
        <dbReference type="Proteomes" id="UP000198925"/>
    </source>
</evidence>
<feature type="domain" description="Hydantoinase/oxoprolinase N-terminal" evidence="2">
    <location>
        <begin position="6"/>
        <end position="174"/>
    </location>
</feature>
<dbReference type="InterPro" id="IPR008040">
    <property type="entry name" value="Hydant_A_N"/>
</dbReference>
<name>A0A1G6S510_9PROT</name>
<gene>
    <name evidence="3" type="ORF">SAMN04487779_1004255</name>
</gene>
<sequence>MAGWQVGIDIGGTFTDIVAARGAEFRTAKVPSRLADPVGSIFAALEAIGIEPAGIADLVHGTTRVTNAIVEGRLEPVTLLATAGFEDVIEIGRQSRKDLYRLEVPPKPAPLVPPGRRIPVAERMAHDGSILRPLTDIDAAVDAALATGARSIAVMLLHSYANPAHEAALAERLRGRVPYLSLSHQVNPEAREYERCVATVLNAAVMPLAAEYLARLRAELPARVQLHVMHSAGGMASPEAAAERPLLMALSGPAAGVAAAAVVARETGEAALLSFDMGGTTTDVALILDGRAEITLDAKLADQPLRQPMVAIESIGAGGGSIVQHGPGGLSVGPRSAGAEPGPACYGRGGTAPTVCDANTILGYLNPRRRLGGTITLDAARAAAAFAPLADRLGLPVVELALGVLRVADATMARALNKITVERGVDGRGATLLAFGGMGPMHAAGLAATYGIRRVLVPHASSAFSALGCVAAEMSYTRQRTLRLPGEDFDAARLAGARAALLDELAAPLLAQGVAREALAVEETGLIRYRGQSYAVDVPLPGPVDGAGLGLAFEERHRALFGFASGEAWEMLGLRLRVAAPRQMDLAAPAAEAAPPRPFATDPCWFAPAGPVPTPRYERAGLALPHRIAGPAIIEDDWSTILVPPGWSAAAQPGGHILLLREDA</sequence>
<dbReference type="STRING" id="938405.SAMN02927895_04343"/>
<evidence type="ECO:0000313" key="3">
    <source>
        <dbReference type="EMBL" id="SDD11255.1"/>
    </source>
</evidence>
<dbReference type="GO" id="GO:0006749">
    <property type="term" value="P:glutathione metabolic process"/>
    <property type="evidence" value="ECO:0007669"/>
    <property type="project" value="TreeGrafter"/>
</dbReference>
<feature type="domain" description="Hydantoinase A/oxoprolinase" evidence="1">
    <location>
        <begin position="195"/>
        <end position="476"/>
    </location>
</feature>